<evidence type="ECO:0000259" key="1">
    <source>
        <dbReference type="Pfam" id="PF13538"/>
    </source>
</evidence>
<dbReference type="Pfam" id="PF13538">
    <property type="entry name" value="UvrD_C_2"/>
    <property type="match status" value="1"/>
</dbReference>
<organism evidence="2 3">
    <name type="scientific">Acinetobacter pittii</name>
    <name type="common">Acinetobacter genomosp. 3</name>
    <dbReference type="NCBI Taxonomy" id="48296"/>
    <lineage>
        <taxon>Bacteria</taxon>
        <taxon>Pseudomonadati</taxon>
        <taxon>Pseudomonadota</taxon>
        <taxon>Gammaproteobacteria</taxon>
        <taxon>Moraxellales</taxon>
        <taxon>Moraxellaceae</taxon>
        <taxon>Acinetobacter</taxon>
        <taxon>Acinetobacter calcoaceticus/baumannii complex</taxon>
    </lineage>
</organism>
<dbReference type="SUPFAM" id="SSF52540">
    <property type="entry name" value="P-loop containing nucleoside triphosphate hydrolases"/>
    <property type="match status" value="1"/>
</dbReference>
<dbReference type="InterPro" id="IPR027417">
    <property type="entry name" value="P-loop_NTPase"/>
</dbReference>
<comment type="caution">
    <text evidence="2">The sequence shown here is derived from an EMBL/GenBank/DDBJ whole genome shotgun (WGS) entry which is preliminary data.</text>
</comment>
<proteinExistence type="predicted"/>
<evidence type="ECO:0000313" key="2">
    <source>
        <dbReference type="EMBL" id="RSO63388.1"/>
    </source>
</evidence>
<feature type="domain" description="UvrD-like helicase C-terminal" evidence="1">
    <location>
        <begin position="614"/>
        <end position="663"/>
    </location>
</feature>
<reference evidence="2 3" key="1">
    <citation type="submission" date="2018-10" db="EMBL/GenBank/DDBJ databases">
        <title>GWAS and RNA-Seq identify cryptic mechanisms of antimicrobial resistance in Acinetobacter baumannii.</title>
        <authorList>
            <person name="Sahl J.W."/>
        </authorList>
    </citation>
    <scope>NUCLEOTIDE SEQUENCE [LARGE SCALE GENOMIC DNA]</scope>
    <source>
        <strain evidence="2 3">TG41884</strain>
    </source>
</reference>
<dbReference type="InterPro" id="IPR027785">
    <property type="entry name" value="UvrD-like_helicase_C"/>
</dbReference>
<dbReference type="Proteomes" id="UP000271320">
    <property type="component" value="Unassembled WGS sequence"/>
</dbReference>
<accession>A0AB37TLM3</accession>
<sequence length="745" mass="85283">MSNFDFLPGSLALSANSIPFAVEISKKIKESLRSCNGYFAYKFASLSQNKQKDVPTFLIVTQEYGILIIDVVEKKIDEVIELDDSQIWKSNDEYFESREIITFDYEDAVKARLKSKATVFNRKTKKFNIDINSIVIFSENPNYDELLDIELNITGIDFSEFDEYLATQYKSAEKQMLSEEIFNQVCSQIEGTFIFEKKLNIKSLIENPPLKTMNDFIQQSLNVTFRQDRIQRQVSMQLPDGVQRIRGLAGTGKTIVLCLKAALTHALPDDFKILYLFNTQSLYKTIQNTITTYYGHETGKVPDFDEKLHVFHAWGGINKAGLYSELCKELGIKPLNYTHLKGSIDPLKSLYTDLLSKAGDRIEPKYDLVLIDEAQDFAPEIFQVVYKLTKGDNEKKRIIWAYDEFQSLRDTVMREPEDLFGKNHNNQPNIPNSSLQGTYEGGIKKDFILPNCYRTPRPVLMTAHGIAMGLYANRKTHMFYERTPWEAIGYSVIEPVTDIIEENDKVILERPDSNSFNRLESLLLNNKRAITELIHVEECTEYSHQFQYIAQECSRLINEEEVAPEQIIIINLSKGNNKEEMLLLARHLTSMGLYSVIPGYIESADIFQPPGQITITTPFRAKGNESNIVFLLNAHLVADDHTPKTRNSFFVSLTRSRGWCYVVGVGDGIKKLNNEIRQVLTHFPKFEFIAPNKNEVTGNLDYLTTSDHETKSINAALDLIKENPQLLKLLDPEVLKDLMNQMDTN</sequence>
<name>A0AB37TLM3_ACIPI</name>
<dbReference type="AlphaFoldDB" id="A0AB37TLM3"/>
<gene>
    <name evidence="2" type="ORF">EA752_01305</name>
</gene>
<protein>
    <recommendedName>
        <fullName evidence="1">UvrD-like helicase C-terminal domain-containing protein</fullName>
    </recommendedName>
</protein>
<dbReference type="Gene3D" id="3.40.50.300">
    <property type="entry name" value="P-loop containing nucleotide triphosphate hydrolases"/>
    <property type="match status" value="2"/>
</dbReference>
<dbReference type="EMBL" id="RFEW01000001">
    <property type="protein sequence ID" value="RSO63388.1"/>
    <property type="molecule type" value="Genomic_DNA"/>
</dbReference>
<dbReference type="RefSeq" id="WP_125530209.1">
    <property type="nucleotide sequence ID" value="NZ_JAQSOQ010000002.1"/>
</dbReference>
<evidence type="ECO:0000313" key="3">
    <source>
        <dbReference type="Proteomes" id="UP000271320"/>
    </source>
</evidence>